<dbReference type="GO" id="GO:0000981">
    <property type="term" value="F:DNA-binding transcription factor activity, RNA polymerase II-specific"/>
    <property type="evidence" value="ECO:0007669"/>
    <property type="project" value="InterPro"/>
</dbReference>
<evidence type="ECO:0000256" key="9">
    <source>
        <dbReference type="PROSITE-ProRule" id="PRU00108"/>
    </source>
</evidence>
<accession>A0A9D4NV88</accession>
<evidence type="ECO:0000256" key="5">
    <source>
        <dbReference type="ARBA" id="ARBA00023038"/>
    </source>
</evidence>
<evidence type="ECO:0000256" key="4">
    <source>
        <dbReference type="ARBA" id="ARBA00022833"/>
    </source>
</evidence>
<feature type="compositionally biased region" description="Low complexity" evidence="12">
    <location>
        <begin position="308"/>
        <end position="339"/>
    </location>
</feature>
<name>A0A9D4NV88_DERFA</name>
<dbReference type="PROSITE" id="PS00478">
    <property type="entry name" value="LIM_DOMAIN_1"/>
    <property type="match status" value="1"/>
</dbReference>
<feature type="domain" description="Homeobox" evidence="14">
    <location>
        <begin position="153"/>
        <end position="213"/>
    </location>
</feature>
<dbReference type="PROSITE" id="PS00027">
    <property type="entry name" value="HOMEOBOX_1"/>
    <property type="match status" value="1"/>
</dbReference>
<feature type="region of interest" description="Disordered" evidence="12">
    <location>
        <begin position="209"/>
        <end position="263"/>
    </location>
</feature>
<evidence type="ECO:0000256" key="1">
    <source>
        <dbReference type="ARBA" id="ARBA00004123"/>
    </source>
</evidence>
<feature type="compositionally biased region" description="Low complexity" evidence="12">
    <location>
        <begin position="510"/>
        <end position="519"/>
    </location>
</feature>
<dbReference type="SMART" id="SM00389">
    <property type="entry name" value="HOX"/>
    <property type="match status" value="1"/>
</dbReference>
<dbReference type="Pfam" id="PF00412">
    <property type="entry name" value="LIM"/>
    <property type="match status" value="2"/>
</dbReference>
<dbReference type="GO" id="GO:0000977">
    <property type="term" value="F:RNA polymerase II transcription regulatory region sequence-specific DNA binding"/>
    <property type="evidence" value="ECO:0007669"/>
    <property type="project" value="TreeGrafter"/>
</dbReference>
<feature type="domain" description="LIM zinc-binding" evidence="13">
    <location>
        <begin position="21"/>
        <end position="87"/>
    </location>
</feature>
<feature type="region of interest" description="Disordered" evidence="12">
    <location>
        <begin position="458"/>
        <end position="519"/>
    </location>
</feature>
<keyword evidence="5 10" id="KW-0440">LIM domain</keyword>
<dbReference type="FunFam" id="1.10.10.60:FF:000219">
    <property type="entry name" value="LIM/homeobox protein Lhx3"/>
    <property type="match status" value="1"/>
</dbReference>
<dbReference type="GO" id="GO:0030182">
    <property type="term" value="P:neuron differentiation"/>
    <property type="evidence" value="ECO:0007669"/>
    <property type="project" value="TreeGrafter"/>
</dbReference>
<evidence type="ECO:0000256" key="8">
    <source>
        <dbReference type="ARBA" id="ARBA00023242"/>
    </source>
</evidence>
<dbReference type="InterPro" id="IPR001781">
    <property type="entry name" value="Znf_LIM"/>
</dbReference>
<dbReference type="PANTHER" id="PTHR24208:SF128">
    <property type="entry name" value="LIM3, ISOFORM G"/>
    <property type="match status" value="1"/>
</dbReference>
<dbReference type="InterPro" id="IPR050453">
    <property type="entry name" value="LIM_Homeobox_TF"/>
</dbReference>
<dbReference type="GO" id="GO:0005634">
    <property type="term" value="C:nucleus"/>
    <property type="evidence" value="ECO:0007669"/>
    <property type="project" value="UniProtKB-SubCell"/>
</dbReference>
<evidence type="ECO:0000313" key="15">
    <source>
        <dbReference type="EMBL" id="KAH7639825.1"/>
    </source>
</evidence>
<feature type="DNA-binding region" description="Homeobox" evidence="9">
    <location>
        <begin position="155"/>
        <end position="214"/>
    </location>
</feature>
<dbReference type="InterPro" id="IPR049594">
    <property type="entry name" value="Lhx3/4-like_LIM2"/>
</dbReference>
<evidence type="ECO:0000256" key="3">
    <source>
        <dbReference type="ARBA" id="ARBA00022737"/>
    </source>
</evidence>
<dbReference type="FunFam" id="2.10.110.10:FF:000032">
    <property type="entry name" value="LIM/homeobox protein Lhx3"/>
    <property type="match status" value="1"/>
</dbReference>
<evidence type="ECO:0000256" key="10">
    <source>
        <dbReference type="PROSITE-ProRule" id="PRU00125"/>
    </source>
</evidence>
<dbReference type="GO" id="GO:0008270">
    <property type="term" value="F:zinc ion binding"/>
    <property type="evidence" value="ECO:0007669"/>
    <property type="project" value="InterPro"/>
</dbReference>
<feature type="compositionally biased region" description="Polar residues" evidence="12">
    <location>
        <begin position="474"/>
        <end position="485"/>
    </location>
</feature>
<dbReference type="CDD" id="cd00086">
    <property type="entry name" value="homeodomain"/>
    <property type="match status" value="1"/>
</dbReference>
<sequence length="654" mass="74013">MDDHVFPASLANNKVIQDSLPRCSGCEGIIFDRFILKLGHEENEQRHTCWHSGCLVCSECNINLAVKCYMKNGQPYCKDDFYKRFAKTRCANCELGIAPTAIVRRAQDNVYHLQCFNCILCKRALNTGDEFYLMEDNKLVCKSDYESAKQRESSSKRPRTTITAKQLETLKLAYNSSPKPARQIREQLSHDTGLDMRVVQVWFQNRRAKEKRLKKDAHSKSPTNLMTNNGNGNGSHTSPHPSSPSSSRWSSNGGCNGISSLDTMPASNASSTLLANETSTSCSSWFDDAIIEDDDDDDDDAIIHSEYQQQQRQQSMMTRTKSTINISSNSSRSSSSSNTYQRMPIRRELSALSINRYSSPSNNHCMSTNQRQTTTNRVTISRVKSLNNVSNMTMTMMMTPGYDQHYHPINHTKSILGRRNSSNHQTTATSLMNGYYLDNNNVNNNNNNTVMSKRSSNVNNGSMQSGNIGGSSRILKTNTSGTCDETIQPPPLPTSRRNVTSHHHTSLANRNNQQQQPQCKYCQRKFAAKDRLPKLSSNNRDDNDDDDKIPKWKLSRQKFLDNLKQQRKLMIQQQMVKKDDDDDDDNSPKTKTNEMMIFHGNESSLKTTAKFNGGNNINNNNNNDKSCRKCGQKFPTEVLARHEIFCESKNVQNS</sequence>
<dbReference type="AlphaFoldDB" id="A0A9D4NV88"/>
<dbReference type="InterPro" id="IPR017970">
    <property type="entry name" value="Homeobox_CS"/>
</dbReference>
<keyword evidence="6 9" id="KW-0238">DNA-binding</keyword>
<evidence type="ECO:0000259" key="14">
    <source>
        <dbReference type="PROSITE" id="PS50071"/>
    </source>
</evidence>
<dbReference type="SUPFAM" id="SSF57716">
    <property type="entry name" value="Glucocorticoid receptor-like (DNA-binding domain)"/>
    <property type="match status" value="1"/>
</dbReference>
<keyword evidence="7 9" id="KW-0371">Homeobox</keyword>
<gene>
    <name evidence="15" type="ORF">HUG17_3858</name>
</gene>
<dbReference type="SUPFAM" id="SSF46689">
    <property type="entry name" value="Homeodomain-like"/>
    <property type="match status" value="1"/>
</dbReference>
<organism evidence="15">
    <name type="scientific">Dermatophagoides farinae</name>
    <name type="common">American house dust mite</name>
    <dbReference type="NCBI Taxonomy" id="6954"/>
    <lineage>
        <taxon>Eukaryota</taxon>
        <taxon>Metazoa</taxon>
        <taxon>Ecdysozoa</taxon>
        <taxon>Arthropoda</taxon>
        <taxon>Chelicerata</taxon>
        <taxon>Arachnida</taxon>
        <taxon>Acari</taxon>
        <taxon>Acariformes</taxon>
        <taxon>Sarcoptiformes</taxon>
        <taxon>Astigmata</taxon>
        <taxon>Psoroptidia</taxon>
        <taxon>Analgoidea</taxon>
        <taxon>Pyroglyphidae</taxon>
        <taxon>Dermatophagoidinae</taxon>
        <taxon>Dermatophagoides</taxon>
    </lineage>
</organism>
<evidence type="ECO:0000256" key="6">
    <source>
        <dbReference type="ARBA" id="ARBA00023125"/>
    </source>
</evidence>
<dbReference type="PROSITE" id="PS50023">
    <property type="entry name" value="LIM_DOMAIN_2"/>
    <property type="match status" value="2"/>
</dbReference>
<reference evidence="15" key="2">
    <citation type="journal article" date="2021" name="World Allergy Organ. J.">
        <title>Chromosome-level assembly of Dermatophagoides farinae genome and transcriptome reveals two novel allergens Der f 37 and Der f 39.</title>
        <authorList>
            <person name="Chen J."/>
            <person name="Cai Z."/>
            <person name="Fan D."/>
            <person name="Hu J."/>
            <person name="Hou Y."/>
            <person name="He Y."/>
            <person name="Zhang Z."/>
            <person name="Zhao Z."/>
            <person name="Gao P."/>
            <person name="Hu W."/>
            <person name="Sun J."/>
            <person name="Li J."/>
            <person name="Ji K."/>
        </authorList>
    </citation>
    <scope>NUCLEOTIDE SEQUENCE</scope>
    <source>
        <strain evidence="15">JKM2019</strain>
    </source>
</reference>
<feature type="domain" description="LIM zinc-binding" evidence="13">
    <location>
        <begin position="88"/>
        <end position="151"/>
    </location>
</feature>
<evidence type="ECO:0000256" key="12">
    <source>
        <dbReference type="SAM" id="MobiDB-lite"/>
    </source>
</evidence>
<comment type="caution">
    <text evidence="15">The sequence shown here is derived from an EMBL/GenBank/DDBJ whole genome shotgun (WGS) entry which is preliminary data.</text>
</comment>
<evidence type="ECO:0000256" key="2">
    <source>
        <dbReference type="ARBA" id="ARBA00022723"/>
    </source>
</evidence>
<feature type="compositionally biased region" description="Low complexity" evidence="12">
    <location>
        <begin position="228"/>
        <end position="253"/>
    </location>
</feature>
<proteinExistence type="predicted"/>
<protein>
    <submittedName>
        <fullName evidence="15">Lim/homeobox protein lhx3-like</fullName>
    </submittedName>
</protein>
<dbReference type="Gene3D" id="1.10.10.60">
    <property type="entry name" value="Homeodomain-like"/>
    <property type="match status" value="1"/>
</dbReference>
<dbReference type="PANTHER" id="PTHR24208">
    <property type="entry name" value="LIM/HOMEOBOX PROTEIN LHX"/>
    <property type="match status" value="1"/>
</dbReference>
<keyword evidence="4 10" id="KW-0862">Zinc</keyword>
<keyword evidence="2 10" id="KW-0479">Metal-binding</keyword>
<evidence type="ECO:0000259" key="13">
    <source>
        <dbReference type="PROSITE" id="PS50023"/>
    </source>
</evidence>
<dbReference type="PROSITE" id="PS50071">
    <property type="entry name" value="HOMEOBOX_2"/>
    <property type="match status" value="1"/>
</dbReference>
<dbReference type="InterPro" id="IPR009057">
    <property type="entry name" value="Homeodomain-like_sf"/>
</dbReference>
<feature type="region of interest" description="Disordered" evidence="12">
    <location>
        <begin position="530"/>
        <end position="549"/>
    </location>
</feature>
<dbReference type="Proteomes" id="UP000828236">
    <property type="component" value="Unassembled WGS sequence"/>
</dbReference>
<feature type="region of interest" description="Disordered" evidence="12">
    <location>
        <begin position="307"/>
        <end position="341"/>
    </location>
</feature>
<dbReference type="SMART" id="SM00132">
    <property type="entry name" value="LIM"/>
    <property type="match status" value="2"/>
</dbReference>
<reference evidence="15" key="1">
    <citation type="submission" date="2020-06" db="EMBL/GenBank/DDBJ databases">
        <authorList>
            <person name="Ji K."/>
            <person name="Li J."/>
        </authorList>
    </citation>
    <scope>NUCLEOTIDE SEQUENCE</scope>
    <source>
        <strain evidence="15">JKM2019</strain>
        <tissue evidence="15">Whole body</tissue>
    </source>
</reference>
<keyword evidence="8 9" id="KW-0539">Nucleus</keyword>
<evidence type="ECO:0000256" key="11">
    <source>
        <dbReference type="RuleBase" id="RU000682"/>
    </source>
</evidence>
<dbReference type="InterPro" id="IPR001356">
    <property type="entry name" value="HD"/>
</dbReference>
<keyword evidence="3" id="KW-0677">Repeat</keyword>
<evidence type="ECO:0000256" key="7">
    <source>
        <dbReference type="ARBA" id="ARBA00023155"/>
    </source>
</evidence>
<dbReference type="Gene3D" id="2.10.110.10">
    <property type="entry name" value="Cysteine Rich Protein"/>
    <property type="match status" value="2"/>
</dbReference>
<feature type="region of interest" description="Disordered" evidence="12">
    <location>
        <begin position="572"/>
        <end position="592"/>
    </location>
</feature>
<comment type="subcellular location">
    <subcellularLocation>
        <location evidence="1 9 11">Nucleus</location>
    </subcellularLocation>
</comment>
<dbReference type="Pfam" id="PF00046">
    <property type="entry name" value="Homeodomain"/>
    <property type="match status" value="1"/>
</dbReference>
<dbReference type="CDD" id="cd09376">
    <property type="entry name" value="LIM2_Lhx3_Lhx4"/>
    <property type="match status" value="1"/>
</dbReference>
<dbReference type="EMBL" id="SDOV01000007">
    <property type="protein sequence ID" value="KAH7639825.1"/>
    <property type="molecule type" value="Genomic_DNA"/>
</dbReference>